<comment type="caution">
    <text evidence="2">The sequence shown here is derived from an EMBL/GenBank/DDBJ whole genome shotgun (WGS) entry which is preliminary data.</text>
</comment>
<dbReference type="Proteomes" id="UP000688137">
    <property type="component" value="Unassembled WGS sequence"/>
</dbReference>
<dbReference type="GO" id="GO:0019901">
    <property type="term" value="F:protein kinase binding"/>
    <property type="evidence" value="ECO:0007669"/>
    <property type="project" value="InterPro"/>
</dbReference>
<dbReference type="PANTHER" id="PTHR15615">
    <property type="match status" value="1"/>
</dbReference>
<reference evidence="2" key="1">
    <citation type="submission" date="2021-01" db="EMBL/GenBank/DDBJ databases">
        <authorList>
            <consortium name="Genoscope - CEA"/>
            <person name="William W."/>
        </authorList>
    </citation>
    <scope>NUCLEOTIDE SEQUENCE</scope>
</reference>
<evidence type="ECO:0000313" key="3">
    <source>
        <dbReference type="Proteomes" id="UP000688137"/>
    </source>
</evidence>
<name>A0A8S1MZZ2_PARPR</name>
<proteinExistence type="predicted"/>
<feature type="domain" description="Cyclin N-terminal" evidence="1">
    <location>
        <begin position="54"/>
        <end position="136"/>
    </location>
</feature>
<dbReference type="PANTHER" id="PTHR15615:SF108">
    <property type="entry name" value="PROTEIN CNPPD1"/>
    <property type="match status" value="1"/>
</dbReference>
<gene>
    <name evidence="2" type="ORF">PPRIM_AZ9-3.1.T0680111</name>
</gene>
<evidence type="ECO:0000313" key="2">
    <source>
        <dbReference type="EMBL" id="CAD8082693.1"/>
    </source>
</evidence>
<dbReference type="Pfam" id="PF00134">
    <property type="entry name" value="Cyclin_N"/>
    <property type="match status" value="1"/>
</dbReference>
<protein>
    <recommendedName>
        <fullName evidence="1">Cyclin N-terminal domain-containing protein</fullName>
    </recommendedName>
</protein>
<accession>A0A8S1MZZ2</accession>
<keyword evidence="3" id="KW-1185">Reference proteome</keyword>
<dbReference type="EMBL" id="CAJJDM010000071">
    <property type="protein sequence ID" value="CAD8082693.1"/>
    <property type="molecule type" value="Genomic_DNA"/>
</dbReference>
<organism evidence="2 3">
    <name type="scientific">Paramecium primaurelia</name>
    <dbReference type="NCBI Taxonomy" id="5886"/>
    <lineage>
        <taxon>Eukaryota</taxon>
        <taxon>Sar</taxon>
        <taxon>Alveolata</taxon>
        <taxon>Ciliophora</taxon>
        <taxon>Intramacronucleata</taxon>
        <taxon>Oligohymenophorea</taxon>
        <taxon>Peniculida</taxon>
        <taxon>Parameciidae</taxon>
        <taxon>Paramecium</taxon>
    </lineage>
</organism>
<evidence type="ECO:0000259" key="1">
    <source>
        <dbReference type="Pfam" id="PF00134"/>
    </source>
</evidence>
<sequence>MFTLPNFAAHTALHQITKIMSRIFQLQEKLKIENTLEIPKSNQKISKTLKNLYQMNLNDETIILAFYFVDQITQKLRIFLNLENSTGLLIGAIIIADKILNDQHRSIDRYQLASGLKKQQLIQIEKYFLEILDYNLFISEEKFEQYQKRVQNY</sequence>
<dbReference type="InterPro" id="IPR013922">
    <property type="entry name" value="Cyclin_PHO80-like"/>
</dbReference>
<dbReference type="CDD" id="cd20557">
    <property type="entry name" value="CYCLIN_ScPCL1-like"/>
    <property type="match status" value="1"/>
</dbReference>
<dbReference type="AlphaFoldDB" id="A0A8S1MZZ2"/>
<dbReference type="OMA" id="IYLMNLE"/>
<dbReference type="InterPro" id="IPR006671">
    <property type="entry name" value="Cyclin_N"/>
</dbReference>